<reference evidence="5" key="1">
    <citation type="submission" date="2016-06" db="EMBL/GenBank/DDBJ databases">
        <authorList>
            <person name="Kjaerup R.B."/>
            <person name="Dalgaard T.S."/>
            <person name="Juul-Madsen H.R."/>
        </authorList>
    </citation>
    <scope>NUCLEOTIDE SEQUENCE [LARGE SCALE GENOMIC DNA]</scope>
    <source>
        <strain evidence="5">ZCTH02-B2</strain>
    </source>
</reference>
<organism evidence="5">
    <name type="scientific">Bacillus thermozeamaize</name>
    <dbReference type="NCBI Taxonomy" id="230954"/>
    <lineage>
        <taxon>Bacteria</taxon>
        <taxon>Bacillati</taxon>
        <taxon>Bacillota</taxon>
        <taxon>Bacilli</taxon>
        <taxon>Bacillales</taxon>
        <taxon>Bacillaceae</taxon>
        <taxon>Bacillus</taxon>
    </lineage>
</organism>
<dbReference type="PROSITE" id="PS51898">
    <property type="entry name" value="TYR_RECOMBINASE"/>
    <property type="match status" value="1"/>
</dbReference>
<evidence type="ECO:0000256" key="2">
    <source>
        <dbReference type="ARBA" id="ARBA00023125"/>
    </source>
</evidence>
<dbReference type="InterPro" id="IPR011010">
    <property type="entry name" value="DNA_brk_join_enz"/>
</dbReference>
<dbReference type="EMBL" id="LZRT01000087">
    <property type="protein sequence ID" value="OUM86679.1"/>
    <property type="molecule type" value="Genomic_DNA"/>
</dbReference>
<keyword evidence="2" id="KW-0238">DNA-binding</keyword>
<dbReference type="GO" id="GO:0006310">
    <property type="term" value="P:DNA recombination"/>
    <property type="evidence" value="ECO:0007669"/>
    <property type="project" value="UniProtKB-KW"/>
</dbReference>
<evidence type="ECO:0000313" key="5">
    <source>
        <dbReference type="EMBL" id="OUM86679.1"/>
    </source>
</evidence>
<name>A0A1Y3PQU7_9BACI</name>
<comment type="similarity">
    <text evidence="1">Belongs to the 'phage' integrase family.</text>
</comment>
<dbReference type="InterPro" id="IPR013762">
    <property type="entry name" value="Integrase-like_cat_sf"/>
</dbReference>
<dbReference type="Pfam" id="PF14657">
    <property type="entry name" value="Arm-DNA-bind_4"/>
    <property type="match status" value="1"/>
</dbReference>
<dbReference type="Pfam" id="PF00589">
    <property type="entry name" value="Phage_integrase"/>
    <property type="match status" value="1"/>
</dbReference>
<dbReference type="AlphaFoldDB" id="A0A1Y3PQU7"/>
<dbReference type="PANTHER" id="PTHR30349:SF64">
    <property type="entry name" value="PROPHAGE INTEGRASE INTD-RELATED"/>
    <property type="match status" value="1"/>
</dbReference>
<dbReference type="Proteomes" id="UP000196475">
    <property type="component" value="Unassembled WGS sequence"/>
</dbReference>
<dbReference type="PANTHER" id="PTHR30349">
    <property type="entry name" value="PHAGE INTEGRASE-RELATED"/>
    <property type="match status" value="1"/>
</dbReference>
<dbReference type="InterPro" id="IPR028259">
    <property type="entry name" value="AP2-like_int_N"/>
</dbReference>
<dbReference type="InterPro" id="IPR050090">
    <property type="entry name" value="Tyrosine_recombinase_XerCD"/>
</dbReference>
<protein>
    <recommendedName>
        <fullName evidence="4">Tyr recombinase domain-containing protein</fullName>
    </recommendedName>
</protein>
<dbReference type="GO" id="GO:0015074">
    <property type="term" value="P:DNA integration"/>
    <property type="evidence" value="ECO:0007669"/>
    <property type="project" value="InterPro"/>
</dbReference>
<sequence length="398" mass="46021">MAYIRRRGCKCPKDAKRCTCGAKWSFTVDIGVDPVTGKRKQYTKSGFDTRRDAELAAAKVEAEVASGTFVRETRVTFEEYAELWLKTYRMSGHKPSSVRLREFQVQVLLRYFAKLPLPSISRKRYRETVLDLCSKMERKTVREIHGVARAIFRMAVQDGDLKTDPTEHVKIPTDSEETELPKYMEKEQLREFLRLAKYRGLPGDYPFFLLLAYTGMRIGEACALKWADVNRQERTISINGTLWNPNDISTQYEILPPKTKKSRRTIEVDPIVFAALDEWKAKQNEVKMLHRKTYHDGDFVFGRIDAAYGYPPKIRTMELRMDRLTQWMNLPYRLTPHSLRHTHVSLLAEAGVSLEAIMDRIGHSDGKVTRQVYLHVTKQMKSDAAQKFSALMSDVVKL</sequence>
<gene>
    <name evidence="5" type="ORF">BAA01_11790</name>
</gene>
<dbReference type="Gene3D" id="1.10.443.10">
    <property type="entry name" value="Intergrase catalytic core"/>
    <property type="match status" value="1"/>
</dbReference>
<accession>A0A1Y3PQU7</accession>
<dbReference type="InterPro" id="IPR002104">
    <property type="entry name" value="Integrase_catalytic"/>
</dbReference>
<evidence type="ECO:0000256" key="1">
    <source>
        <dbReference type="ARBA" id="ARBA00008857"/>
    </source>
</evidence>
<dbReference type="GO" id="GO:0003677">
    <property type="term" value="F:DNA binding"/>
    <property type="evidence" value="ECO:0007669"/>
    <property type="project" value="UniProtKB-KW"/>
</dbReference>
<dbReference type="SUPFAM" id="SSF56349">
    <property type="entry name" value="DNA breaking-rejoining enzymes"/>
    <property type="match status" value="1"/>
</dbReference>
<evidence type="ECO:0000259" key="4">
    <source>
        <dbReference type="PROSITE" id="PS51898"/>
    </source>
</evidence>
<dbReference type="InterPro" id="IPR010998">
    <property type="entry name" value="Integrase_recombinase_N"/>
</dbReference>
<dbReference type="Gene3D" id="1.10.150.130">
    <property type="match status" value="1"/>
</dbReference>
<feature type="domain" description="Tyr recombinase" evidence="4">
    <location>
        <begin position="179"/>
        <end position="386"/>
    </location>
</feature>
<evidence type="ECO:0000256" key="3">
    <source>
        <dbReference type="ARBA" id="ARBA00023172"/>
    </source>
</evidence>
<dbReference type="CDD" id="cd01189">
    <property type="entry name" value="INT_ICEBs1_C_like"/>
    <property type="match status" value="1"/>
</dbReference>
<proteinExistence type="inferred from homology"/>
<keyword evidence="3" id="KW-0233">DNA recombination</keyword>
<comment type="caution">
    <text evidence="5">The sequence shown here is derived from an EMBL/GenBank/DDBJ whole genome shotgun (WGS) entry which is preliminary data.</text>
</comment>